<keyword evidence="9" id="KW-0902">Two-component regulatory system</keyword>
<dbReference type="InterPro" id="IPR036890">
    <property type="entry name" value="HATPase_C_sf"/>
</dbReference>
<keyword evidence="7" id="KW-0418">Kinase</keyword>
<reference evidence="14" key="1">
    <citation type="submission" date="2016-10" db="EMBL/GenBank/DDBJ databases">
        <authorList>
            <person name="de Groot N.N."/>
        </authorList>
    </citation>
    <scope>NUCLEOTIDE SEQUENCE</scope>
    <source>
        <strain evidence="14">DSM 24743</strain>
    </source>
</reference>
<keyword evidence="11" id="KW-1133">Transmembrane helix</keyword>
<dbReference type="SMART" id="SM00387">
    <property type="entry name" value="HATPase_c"/>
    <property type="match status" value="2"/>
</dbReference>
<evidence type="ECO:0000256" key="1">
    <source>
        <dbReference type="ARBA" id="ARBA00000085"/>
    </source>
</evidence>
<dbReference type="FunFam" id="3.30.565.10:FF:000006">
    <property type="entry name" value="Sensor histidine kinase WalK"/>
    <property type="match status" value="1"/>
</dbReference>
<dbReference type="Pfam" id="PF02518">
    <property type="entry name" value="HATPase_c"/>
    <property type="match status" value="2"/>
</dbReference>
<dbReference type="SMART" id="SM00388">
    <property type="entry name" value="HisKA"/>
    <property type="match status" value="2"/>
</dbReference>
<evidence type="ECO:0000259" key="13">
    <source>
        <dbReference type="PROSITE" id="PS50110"/>
    </source>
</evidence>
<keyword evidence="6" id="KW-0547">Nucleotide-binding</keyword>
<evidence type="ECO:0000256" key="3">
    <source>
        <dbReference type="ARBA" id="ARBA00012438"/>
    </source>
</evidence>
<dbReference type="SUPFAM" id="SSF47384">
    <property type="entry name" value="Homodimeric domain of signal transducing histidine kinase"/>
    <property type="match status" value="2"/>
</dbReference>
<dbReference type="EMBL" id="CP016537">
    <property type="protein sequence ID" value="ANU13852.1"/>
    <property type="molecule type" value="Genomic_DNA"/>
</dbReference>
<feature type="domain" description="Response regulatory" evidence="13">
    <location>
        <begin position="692"/>
        <end position="808"/>
    </location>
</feature>
<evidence type="ECO:0000256" key="2">
    <source>
        <dbReference type="ARBA" id="ARBA00004651"/>
    </source>
</evidence>
<dbReference type="EC" id="2.7.13.3" evidence="3"/>
<dbReference type="InterPro" id="IPR011623">
    <property type="entry name" value="7TMR_DISM_rcpt_extracell_dom1"/>
</dbReference>
<dbReference type="InterPro" id="IPR036097">
    <property type="entry name" value="HisK_dim/P_sf"/>
</dbReference>
<feature type="transmembrane region" description="Helical" evidence="11">
    <location>
        <begin position="199"/>
        <end position="220"/>
    </location>
</feature>
<keyword evidence="11" id="KW-0472">Membrane</keyword>
<dbReference type="Gene3D" id="3.30.565.10">
    <property type="entry name" value="Histidine kinase-like ATPase, C-terminal domain"/>
    <property type="match status" value="2"/>
</dbReference>
<dbReference type="InterPro" id="IPR001789">
    <property type="entry name" value="Sig_transdc_resp-reg_receiver"/>
</dbReference>
<dbReference type="PANTHER" id="PTHR43547">
    <property type="entry name" value="TWO-COMPONENT HISTIDINE KINASE"/>
    <property type="match status" value="1"/>
</dbReference>
<feature type="transmembrane region" description="Helical" evidence="11">
    <location>
        <begin position="353"/>
        <end position="373"/>
    </location>
</feature>
<name>A0A1C7DR42_9BACL</name>
<comment type="catalytic activity">
    <reaction evidence="1">
        <text>ATP + protein L-histidine = ADP + protein N-phospho-L-histidine.</text>
        <dbReference type="EC" id="2.7.13.3"/>
    </reaction>
</comment>
<dbReference type="Gene3D" id="1.10.287.130">
    <property type="match status" value="2"/>
</dbReference>
<dbReference type="InterPro" id="IPR011622">
    <property type="entry name" value="7TMR_DISM_rcpt_extracell_dom2"/>
</dbReference>
<keyword evidence="5" id="KW-0808">Transferase</keyword>
<dbReference type="STRING" id="1215089.BBI08_08310"/>
<keyword evidence="8" id="KW-0067">ATP-binding</keyword>
<dbReference type="CDD" id="cd00075">
    <property type="entry name" value="HATPase"/>
    <property type="match status" value="1"/>
</dbReference>
<dbReference type="InterPro" id="IPR004358">
    <property type="entry name" value="Sig_transdc_His_kin-like_C"/>
</dbReference>
<dbReference type="InterPro" id="IPR003661">
    <property type="entry name" value="HisK_dim/P_dom"/>
</dbReference>
<dbReference type="PROSITE" id="PS50109">
    <property type="entry name" value="HIS_KIN"/>
    <property type="match status" value="2"/>
</dbReference>
<feature type="domain" description="Histidine kinase" evidence="12">
    <location>
        <begin position="862"/>
        <end position="1095"/>
    </location>
</feature>
<evidence type="ECO:0000256" key="10">
    <source>
        <dbReference type="PROSITE-ProRule" id="PRU00169"/>
    </source>
</evidence>
<keyword evidence="11" id="KW-0812">Transmembrane</keyword>
<dbReference type="GO" id="GO:0000155">
    <property type="term" value="F:phosphorelay sensor kinase activity"/>
    <property type="evidence" value="ECO:0007669"/>
    <property type="project" value="InterPro"/>
</dbReference>
<dbReference type="SUPFAM" id="SSF55874">
    <property type="entry name" value="ATPase domain of HSP90 chaperone/DNA topoisomerase II/histidine kinase"/>
    <property type="match status" value="2"/>
</dbReference>
<dbReference type="OrthoDB" id="9809348at2"/>
<keyword evidence="4 10" id="KW-0597">Phosphoprotein</keyword>
<dbReference type="PRINTS" id="PR00344">
    <property type="entry name" value="BCTRLSENSOR"/>
</dbReference>
<dbReference type="InterPro" id="IPR011006">
    <property type="entry name" value="CheY-like_superfamily"/>
</dbReference>
<dbReference type="SMART" id="SM00448">
    <property type="entry name" value="REC"/>
    <property type="match status" value="1"/>
</dbReference>
<dbReference type="Gene3D" id="3.40.50.2300">
    <property type="match status" value="1"/>
</dbReference>
<gene>
    <name evidence="14" type="ORF">BBI08_08310</name>
</gene>
<dbReference type="GO" id="GO:0005524">
    <property type="term" value="F:ATP binding"/>
    <property type="evidence" value="ECO:0007669"/>
    <property type="project" value="UniProtKB-KW"/>
</dbReference>
<evidence type="ECO:0000313" key="14">
    <source>
        <dbReference type="EMBL" id="ANU13852.1"/>
    </source>
</evidence>
<evidence type="ECO:0000313" key="15">
    <source>
        <dbReference type="Proteomes" id="UP000092687"/>
    </source>
</evidence>
<evidence type="ECO:0000256" key="11">
    <source>
        <dbReference type="SAM" id="Phobius"/>
    </source>
</evidence>
<dbReference type="Pfam" id="PF00512">
    <property type="entry name" value="HisKA"/>
    <property type="match status" value="2"/>
</dbReference>
<evidence type="ECO:0000256" key="5">
    <source>
        <dbReference type="ARBA" id="ARBA00022679"/>
    </source>
</evidence>
<dbReference type="GO" id="GO:0005886">
    <property type="term" value="C:plasma membrane"/>
    <property type="evidence" value="ECO:0007669"/>
    <property type="project" value="UniProtKB-SubCell"/>
</dbReference>
<dbReference type="SUPFAM" id="SSF52172">
    <property type="entry name" value="CheY-like"/>
    <property type="match status" value="1"/>
</dbReference>
<organism evidence="14 15">
    <name type="scientific">Planococcus halocryophilus</name>
    <dbReference type="NCBI Taxonomy" id="1215089"/>
    <lineage>
        <taxon>Bacteria</taxon>
        <taxon>Bacillati</taxon>
        <taxon>Bacillota</taxon>
        <taxon>Bacilli</taxon>
        <taxon>Bacillales</taxon>
        <taxon>Caryophanaceae</taxon>
        <taxon>Planococcus</taxon>
    </lineage>
</organism>
<dbReference type="Proteomes" id="UP000092687">
    <property type="component" value="Chromosome"/>
</dbReference>
<dbReference type="InterPro" id="IPR003594">
    <property type="entry name" value="HATPase_dom"/>
</dbReference>
<dbReference type="InterPro" id="IPR005467">
    <property type="entry name" value="His_kinase_dom"/>
</dbReference>
<keyword evidence="15" id="KW-1185">Reference proteome</keyword>
<evidence type="ECO:0000256" key="6">
    <source>
        <dbReference type="ARBA" id="ARBA00022741"/>
    </source>
</evidence>
<accession>A0A1C7DR42</accession>
<dbReference type="CDD" id="cd17546">
    <property type="entry name" value="REC_hyHK_CKI1_RcsC-like"/>
    <property type="match status" value="1"/>
</dbReference>
<dbReference type="CDD" id="cd00082">
    <property type="entry name" value="HisKA"/>
    <property type="match status" value="2"/>
</dbReference>
<feature type="transmembrane region" description="Helical" evidence="11">
    <location>
        <begin position="321"/>
        <end position="341"/>
    </location>
</feature>
<comment type="subcellular location">
    <subcellularLocation>
        <location evidence="2">Cell membrane</location>
        <topology evidence="2">Multi-pass membrane protein</topology>
    </subcellularLocation>
</comment>
<evidence type="ECO:0000256" key="9">
    <source>
        <dbReference type="ARBA" id="ARBA00023012"/>
    </source>
</evidence>
<feature type="domain" description="Histidine kinase" evidence="12">
    <location>
        <begin position="440"/>
        <end position="654"/>
    </location>
</feature>
<dbReference type="Pfam" id="PF07696">
    <property type="entry name" value="7TMR-DISMED2"/>
    <property type="match status" value="1"/>
</dbReference>
<feature type="modified residue" description="4-aspartylphosphate" evidence="10">
    <location>
        <position position="741"/>
    </location>
</feature>
<protein>
    <recommendedName>
        <fullName evidence="3">histidine kinase</fullName>
        <ecNumber evidence="3">2.7.13.3</ecNumber>
    </recommendedName>
</protein>
<feature type="transmembrane region" description="Helical" evidence="11">
    <location>
        <begin position="227"/>
        <end position="245"/>
    </location>
</feature>
<proteinExistence type="predicted"/>
<sequence>MNKIHPKTSIIIQLLCVFWIFVFFLETEKPISADSNKETIQLNDNITKISLSNNLQILKDPEGIYKLEELLEPPGSWKFVQNEKGVPNGGFSSDVYWIKFTVENDSENEEWLLELANTFIDKAILYSPEPSGEYSSSKLSNEQSDSEGVYSEHPPVFKLVLPNEVRNTFFMRVESQGGMHLPLTIWEHTAFDTKSNQTMVLIGLISGLFLIFCLWCIKWYRASHQVSFLYLIFLAFSMLLASSSWKGWGFPSIWPDVDWWYEQTILVAVGTVSFMFVLLTKELLANNFELSWLSKLTKVTGVYILFSFLLSYFTYTVASAMLFVLASLVVLLSLSLAMYAWNKKISYARPYAAALILSITILVVSVLTAAAILPYIETVQYLLSFCSYLVILLIARALFSKEKAQLEKNEQLERQANKRQLLKIEVLKNANKRKEELLAYTSNGLRTPLYDMIGIAETLRASADGKITPIMMHQLNDLVANGKNMAHLVNELLDFSKCKQDFSGIQIEALSIEELCNKVLALCHPLIQTELVTLYHTVPSSLPKVVADADRLQQILYNLIDNAIRHTHAGEIVVSARVLGNELEILVKDTGIGIREENIPSLFEWDISEDKTVENQGRGLKITKNLVELQGGKLKVESQKGKGSLFSFTVPVYQDNGAVQVVNNYHSITKEMTASQLADSMLKQHSTNKALLILVIDSVEINRIVLLRQLLSEGYQAIGAENGQTAMHLLSYKPVDLIVMDGCLTDMTGDELCRRIRVEFTLTELPILMLSNVDSLQEKKEAFIAGANDYLLKPCDKEEFLLRVGTLANTSSLTQEISNLNYFLERNVKERTMELEITNLNLLTVNDEIQEIEKSRNEMLSAISHELGTPITLIHSYIQAVKESLIEENNPRYLDMIHKKLLLLERLTEDLVELTEYKSGHMTLRFIERDLEGWITRLAESMASDVTQSGRAFEFLGTENQDGINKSLLKVDLDRLDQVISNILWNSVKHTSAEEGKITLLIEILAKNNDNASLDEDCDGELFIRIADNGCGIKKESLPHIFERFYKINSSANYKGSGLGLAIAKEIILAHKGQIWADSTEGQGSEFIIVLPLTFQ</sequence>
<dbReference type="PROSITE" id="PS50110">
    <property type="entry name" value="RESPONSE_REGULATORY"/>
    <property type="match status" value="1"/>
</dbReference>
<dbReference type="Pfam" id="PF00072">
    <property type="entry name" value="Response_reg"/>
    <property type="match status" value="1"/>
</dbReference>
<dbReference type="Gene3D" id="2.60.40.2380">
    <property type="match status" value="1"/>
</dbReference>
<evidence type="ECO:0000259" key="12">
    <source>
        <dbReference type="PROSITE" id="PS50109"/>
    </source>
</evidence>
<feature type="transmembrane region" description="Helical" evidence="11">
    <location>
        <begin position="265"/>
        <end position="284"/>
    </location>
</feature>
<dbReference type="RefSeq" id="WP_065528168.1">
    <property type="nucleotide sequence ID" value="NZ_CP016537.2"/>
</dbReference>
<dbReference type="AlphaFoldDB" id="A0A1C7DR42"/>
<evidence type="ECO:0000256" key="8">
    <source>
        <dbReference type="ARBA" id="ARBA00022840"/>
    </source>
</evidence>
<dbReference type="Pfam" id="PF07695">
    <property type="entry name" value="7TMR-DISM_7TM"/>
    <property type="match status" value="1"/>
</dbReference>
<dbReference type="KEGG" id="phc:BBI08_08310"/>
<evidence type="ECO:0000256" key="7">
    <source>
        <dbReference type="ARBA" id="ARBA00022777"/>
    </source>
</evidence>
<feature type="transmembrane region" description="Helical" evidence="11">
    <location>
        <begin position="296"/>
        <end position="315"/>
    </location>
</feature>
<dbReference type="PANTHER" id="PTHR43547:SF2">
    <property type="entry name" value="HYBRID SIGNAL TRANSDUCTION HISTIDINE KINASE C"/>
    <property type="match status" value="1"/>
</dbReference>
<evidence type="ECO:0000256" key="4">
    <source>
        <dbReference type="ARBA" id="ARBA00022553"/>
    </source>
</evidence>